<keyword evidence="2" id="KW-1185">Reference proteome</keyword>
<dbReference type="Pfam" id="PF05635">
    <property type="entry name" value="23S_rRNA_IVP"/>
    <property type="match status" value="1"/>
</dbReference>
<dbReference type="EMBL" id="RJJX01000001">
    <property type="protein sequence ID" value="RUT80135.1"/>
    <property type="molecule type" value="Genomic_DNA"/>
</dbReference>
<comment type="caution">
    <text evidence="1">The sequence shown here is derived from an EMBL/GenBank/DDBJ whole genome shotgun (WGS) entry which is preliminary data.</text>
</comment>
<dbReference type="Gene3D" id="1.20.1440.60">
    <property type="entry name" value="23S rRNA-intervening sequence"/>
    <property type="match status" value="1"/>
</dbReference>
<gene>
    <name evidence="1" type="ORF">DLK05_01915</name>
</gene>
<dbReference type="CDD" id="cd16377">
    <property type="entry name" value="23S_rRNA_IVP_like"/>
    <property type="match status" value="1"/>
</dbReference>
<evidence type="ECO:0000313" key="1">
    <source>
        <dbReference type="EMBL" id="RUT80135.1"/>
    </source>
</evidence>
<dbReference type="RefSeq" id="WP_127342277.1">
    <property type="nucleotide sequence ID" value="NZ_RJJX01000001.1"/>
</dbReference>
<dbReference type="InterPro" id="IPR012657">
    <property type="entry name" value="23S_rRNA-intervening_sequence"/>
</dbReference>
<dbReference type="AlphaFoldDB" id="A0A434B054"/>
<organism evidence="1 2">
    <name type="scientific">Ancylomarina longa</name>
    <dbReference type="NCBI Taxonomy" id="2487017"/>
    <lineage>
        <taxon>Bacteria</taxon>
        <taxon>Pseudomonadati</taxon>
        <taxon>Bacteroidota</taxon>
        <taxon>Bacteroidia</taxon>
        <taxon>Marinilabiliales</taxon>
        <taxon>Marinifilaceae</taxon>
        <taxon>Ancylomarina</taxon>
    </lineage>
</organism>
<protein>
    <submittedName>
        <fullName evidence="1">Four helix bundle protein</fullName>
    </submittedName>
</protein>
<dbReference type="InterPro" id="IPR036583">
    <property type="entry name" value="23S_rRNA_IVS_sf"/>
</dbReference>
<dbReference type="OrthoDB" id="9811959at2"/>
<proteinExistence type="predicted"/>
<reference evidence="1 2" key="1">
    <citation type="submission" date="2018-11" db="EMBL/GenBank/DDBJ databases">
        <title>Parancylomarina longa gen. nov., sp. nov., isolated from sediments of southern Okinawa.</title>
        <authorList>
            <person name="Fu T."/>
        </authorList>
    </citation>
    <scope>NUCLEOTIDE SEQUENCE [LARGE SCALE GENOMIC DNA]</scope>
    <source>
        <strain evidence="1 2">T3-2 S1-C</strain>
    </source>
</reference>
<accession>A0A434B054</accession>
<dbReference type="NCBIfam" id="TIGR02436">
    <property type="entry name" value="four helix bundle protein"/>
    <property type="match status" value="1"/>
</dbReference>
<dbReference type="PANTHER" id="PTHR38471">
    <property type="entry name" value="FOUR HELIX BUNDLE PROTEIN"/>
    <property type="match status" value="1"/>
</dbReference>
<dbReference type="Proteomes" id="UP000282985">
    <property type="component" value="Unassembled WGS sequence"/>
</dbReference>
<dbReference type="SUPFAM" id="SSF158446">
    <property type="entry name" value="IVS-encoded protein-like"/>
    <property type="match status" value="1"/>
</dbReference>
<name>A0A434B054_9BACT</name>
<evidence type="ECO:0000313" key="2">
    <source>
        <dbReference type="Proteomes" id="UP000282985"/>
    </source>
</evidence>
<sequence length="123" mass="14427">MIGLKDLKLYQLAYSFEERIWNIVSTWNYFEKSTIGKQLARSADSISANICEGYGRYHYKENKNFLFYARGSLYETQNWIKKAVDRNLIEKKIYKELESDSIVIAKMLNAYIRSIGSKKTTNS</sequence>
<dbReference type="PANTHER" id="PTHR38471:SF2">
    <property type="entry name" value="FOUR HELIX BUNDLE PROTEIN"/>
    <property type="match status" value="1"/>
</dbReference>